<evidence type="ECO:0000313" key="3">
    <source>
        <dbReference type="EMBL" id="SDI81058.1"/>
    </source>
</evidence>
<evidence type="ECO:0000313" key="4">
    <source>
        <dbReference type="Proteomes" id="UP000198607"/>
    </source>
</evidence>
<dbReference type="PROSITE" id="PS50104">
    <property type="entry name" value="TIR"/>
    <property type="match status" value="1"/>
</dbReference>
<dbReference type="InterPro" id="IPR027417">
    <property type="entry name" value="P-loop_NTPase"/>
</dbReference>
<dbReference type="Proteomes" id="UP000198607">
    <property type="component" value="Unassembled WGS sequence"/>
</dbReference>
<feature type="non-terminal residue" evidence="3">
    <location>
        <position position="633"/>
    </location>
</feature>
<dbReference type="GO" id="GO:0007165">
    <property type="term" value="P:signal transduction"/>
    <property type="evidence" value="ECO:0007669"/>
    <property type="project" value="InterPro"/>
</dbReference>
<proteinExistence type="predicted"/>
<dbReference type="EMBL" id="FNCY01000031">
    <property type="protein sequence ID" value="SDI81058.1"/>
    <property type="molecule type" value="Genomic_DNA"/>
</dbReference>
<reference evidence="3 4" key="1">
    <citation type="submission" date="2016-10" db="EMBL/GenBank/DDBJ databases">
        <authorList>
            <person name="de Groot N.N."/>
        </authorList>
    </citation>
    <scope>NUCLEOTIDE SEQUENCE [LARGE SCALE GENOMIC DNA]</scope>
    <source>
        <strain evidence="3 4">DSM 5885</strain>
    </source>
</reference>
<dbReference type="STRING" id="83767.SAMN05660652_04075"/>
<protein>
    <submittedName>
        <fullName evidence="3">TIR domain-containing protein</fullName>
    </submittedName>
</protein>
<dbReference type="Gene3D" id="3.40.50.10140">
    <property type="entry name" value="Toll/interleukin-1 receptor homology (TIR) domain"/>
    <property type="match status" value="1"/>
</dbReference>
<organism evidence="3 4">
    <name type="scientific">Propionivibrio dicarboxylicus</name>
    <dbReference type="NCBI Taxonomy" id="83767"/>
    <lineage>
        <taxon>Bacteria</taxon>
        <taxon>Pseudomonadati</taxon>
        <taxon>Pseudomonadota</taxon>
        <taxon>Betaproteobacteria</taxon>
        <taxon>Rhodocyclales</taxon>
        <taxon>Rhodocyclaceae</taxon>
        <taxon>Propionivibrio</taxon>
    </lineage>
</organism>
<evidence type="ECO:0000256" key="1">
    <source>
        <dbReference type="ARBA" id="ARBA00022737"/>
    </source>
</evidence>
<dbReference type="Pfam" id="PF24883">
    <property type="entry name" value="NPHP3_N"/>
    <property type="match status" value="1"/>
</dbReference>
<keyword evidence="1" id="KW-0677">Repeat</keyword>
<dbReference type="InterPro" id="IPR000157">
    <property type="entry name" value="TIR_dom"/>
</dbReference>
<dbReference type="RefSeq" id="WP_143009954.1">
    <property type="nucleotide sequence ID" value="NZ_FNCY01000031.1"/>
</dbReference>
<feature type="domain" description="TIR" evidence="2">
    <location>
        <begin position="1"/>
        <end position="140"/>
    </location>
</feature>
<name>A0A1G8NLK2_9RHOO</name>
<accession>A0A1G8NLK2</accession>
<gene>
    <name evidence="3" type="ORF">SAMN05660652_04075</name>
</gene>
<sequence length="633" mass="71482">MKIFLSYGHDDNAELVQKIRDDLENGINGGHDAWIDKFKIKAGDEWRRSITDGIIDSERVLAFMSKHSVREPGVCHDELAIALGHKGGNISTVLVEPLKDEELPLSVSHIQRLDMSDWKARKAEDPEAFEVWYREKFAEILRIIRENAGFSGEIEKLAEKLRPMDNNPIIGGLLGRGFVGRGWLFEEIEAWRKNERHNRVYCLAAGPGFGKSAISAWLAHTNKIQVIAAHFCRYDQPNWSEPGAVIRNIAFQMATRLPDYRRFLLHQIEHLEKNASTMDLGAELTRLGRTGQPISSETITQLAAQAQTPKTFDKLTPAELFDTLIAGPAQIGIDGGRERYLIVIDALDEAGKELIRYLADRQNDLPRWLALFATSRPNDDGVQQFLTRLNAHSVEPDNDSNRDDAREWIGTWLTERKMPEAQQAPIVEPLLAASEANFHYLTAYRQMVEHAGPAGDALLKAPEAYPKGLSGLYLQFFERQFGGDDQRLGNYRQHQRPLLRLVMASRRPLPVALARQAFKVSQPGAETEDFVSQVLLPLGSLFPKTGTGEEQTIRPFHKSLRDWLTNPDAAGQYYIDPVAGHETLGRLLWQEFVAKQDAPETLTEYAVTELPYHLLALSEEQELALGIDRFAWE</sequence>
<dbReference type="PANTHER" id="PTHR10039">
    <property type="entry name" value="AMELOGENIN"/>
    <property type="match status" value="1"/>
</dbReference>
<keyword evidence="4" id="KW-1185">Reference proteome</keyword>
<dbReference type="InterPro" id="IPR035897">
    <property type="entry name" value="Toll_tir_struct_dom_sf"/>
</dbReference>
<dbReference type="InterPro" id="IPR056884">
    <property type="entry name" value="NPHP3-like_N"/>
</dbReference>
<dbReference type="InterPro" id="IPR058056">
    <property type="entry name" value="WH_TANC1/2"/>
</dbReference>
<dbReference type="Pfam" id="PF25521">
    <property type="entry name" value="WHD_TANC1"/>
    <property type="match status" value="1"/>
</dbReference>
<dbReference type="SUPFAM" id="SSF52540">
    <property type="entry name" value="P-loop containing nucleoside triphosphate hydrolases"/>
    <property type="match status" value="1"/>
</dbReference>
<evidence type="ECO:0000259" key="2">
    <source>
        <dbReference type="PROSITE" id="PS50104"/>
    </source>
</evidence>
<dbReference type="SUPFAM" id="SSF52200">
    <property type="entry name" value="Toll/Interleukin receptor TIR domain"/>
    <property type="match status" value="1"/>
</dbReference>
<dbReference type="AlphaFoldDB" id="A0A1G8NLK2"/>
<dbReference type="Pfam" id="PF13676">
    <property type="entry name" value="TIR_2"/>
    <property type="match status" value="1"/>
</dbReference>
<dbReference type="OrthoDB" id="122965at2"/>